<feature type="domain" description="GGDEF" evidence="8">
    <location>
        <begin position="751"/>
        <end position="884"/>
    </location>
</feature>
<evidence type="ECO:0000259" key="4">
    <source>
        <dbReference type="PROSITE" id="PS50110"/>
    </source>
</evidence>
<dbReference type="CDD" id="cd17569">
    <property type="entry name" value="REC_HupR-like"/>
    <property type="match status" value="1"/>
</dbReference>
<proteinExistence type="predicted"/>
<dbReference type="SUPFAM" id="SSF55781">
    <property type="entry name" value="GAF domain-like"/>
    <property type="match status" value="2"/>
</dbReference>
<dbReference type="InterPro" id="IPR029787">
    <property type="entry name" value="Nucleotide_cyclase"/>
</dbReference>
<protein>
    <submittedName>
        <fullName evidence="9">EAL domain-containing protein</fullName>
    </submittedName>
</protein>
<dbReference type="InterPro" id="IPR001633">
    <property type="entry name" value="EAL_dom"/>
</dbReference>
<dbReference type="InterPro" id="IPR043128">
    <property type="entry name" value="Rev_trsase/Diguanyl_cyclase"/>
</dbReference>
<feature type="modified residue" description="4-aspartylphosphate" evidence="3">
    <location>
        <position position="88"/>
    </location>
</feature>
<dbReference type="OrthoDB" id="23692at2"/>
<dbReference type="Gene3D" id="3.20.20.450">
    <property type="entry name" value="EAL domain"/>
    <property type="match status" value="1"/>
</dbReference>
<evidence type="ECO:0000259" key="8">
    <source>
        <dbReference type="PROSITE" id="PS50887"/>
    </source>
</evidence>
<evidence type="ECO:0000256" key="1">
    <source>
        <dbReference type="ARBA" id="ARBA00022679"/>
    </source>
</evidence>
<dbReference type="InterPro" id="IPR029016">
    <property type="entry name" value="GAF-like_dom_sf"/>
</dbReference>
<dbReference type="NCBIfam" id="TIGR00229">
    <property type="entry name" value="sensory_box"/>
    <property type="match status" value="1"/>
</dbReference>
<accession>A0A516SLC0</accession>
<organism evidence="9 10">
    <name type="scientific">Chitinimonas arctica</name>
    <dbReference type="NCBI Taxonomy" id="2594795"/>
    <lineage>
        <taxon>Bacteria</taxon>
        <taxon>Pseudomonadati</taxon>
        <taxon>Pseudomonadota</taxon>
        <taxon>Betaproteobacteria</taxon>
        <taxon>Neisseriales</taxon>
        <taxon>Chitinibacteraceae</taxon>
        <taxon>Chitinimonas</taxon>
    </lineage>
</organism>
<reference evidence="10" key="1">
    <citation type="submission" date="2019-07" db="EMBL/GenBank/DDBJ databases">
        <title>Chitinimonas sp. nov., isolated from Ny-Alesund, arctica soil.</title>
        <authorList>
            <person name="Xu Q."/>
            <person name="Peng F."/>
        </authorList>
    </citation>
    <scope>NUCLEOTIDE SEQUENCE [LARGE SCALE GENOMIC DNA]</scope>
    <source>
        <strain evidence="10">R3-44</strain>
    </source>
</reference>
<dbReference type="SUPFAM" id="SSF52172">
    <property type="entry name" value="CheY-like"/>
    <property type="match status" value="2"/>
</dbReference>
<dbReference type="InterPro" id="IPR000700">
    <property type="entry name" value="PAS-assoc_C"/>
</dbReference>
<dbReference type="SUPFAM" id="SSF55073">
    <property type="entry name" value="Nucleotide cyclase"/>
    <property type="match status" value="1"/>
</dbReference>
<dbReference type="PROSITE" id="PS50883">
    <property type="entry name" value="EAL"/>
    <property type="match status" value="1"/>
</dbReference>
<dbReference type="InterPro" id="IPR013655">
    <property type="entry name" value="PAS_fold_3"/>
</dbReference>
<dbReference type="SMART" id="SM00052">
    <property type="entry name" value="EAL"/>
    <property type="match status" value="1"/>
</dbReference>
<dbReference type="CDD" id="cd01949">
    <property type="entry name" value="GGDEF"/>
    <property type="match status" value="1"/>
</dbReference>
<dbReference type="CDD" id="cd00130">
    <property type="entry name" value="PAS"/>
    <property type="match status" value="1"/>
</dbReference>
<evidence type="ECO:0000256" key="2">
    <source>
        <dbReference type="ARBA" id="ARBA00022777"/>
    </source>
</evidence>
<dbReference type="InterPro" id="IPR000160">
    <property type="entry name" value="GGDEF_dom"/>
</dbReference>
<dbReference type="InterPro" id="IPR011006">
    <property type="entry name" value="CheY-like_superfamily"/>
</dbReference>
<dbReference type="PROSITE" id="PS50887">
    <property type="entry name" value="GGDEF"/>
    <property type="match status" value="1"/>
</dbReference>
<dbReference type="PANTHER" id="PTHR44757:SF2">
    <property type="entry name" value="BIOFILM ARCHITECTURE MAINTENANCE PROTEIN MBAA"/>
    <property type="match status" value="1"/>
</dbReference>
<dbReference type="PROSITE" id="PS50110">
    <property type="entry name" value="RESPONSE_REGULATORY"/>
    <property type="match status" value="2"/>
</dbReference>
<dbReference type="InterPro" id="IPR000014">
    <property type="entry name" value="PAS"/>
</dbReference>
<dbReference type="GO" id="GO:0000160">
    <property type="term" value="P:phosphorelay signal transduction system"/>
    <property type="evidence" value="ECO:0007669"/>
    <property type="project" value="InterPro"/>
</dbReference>
<dbReference type="InterPro" id="IPR035965">
    <property type="entry name" value="PAS-like_dom_sf"/>
</dbReference>
<evidence type="ECO:0000313" key="9">
    <source>
        <dbReference type="EMBL" id="QDQ28959.1"/>
    </source>
</evidence>
<sequence>MPRWSWGLPALSNDLSNRGICWMKLPLASNRPRNQSMATILIVDDRAINRQFLGSLLGYGGHVIVEAADGIEALEVADKQPLDLVISDVLMPNMDGVELAKQLHAHPLLSNVPILFYTATYRVNDARDLASTCGVVGVLPKPSEPQVIVDTVTKILRGSRHAGTRSFPHADQPEEAGPFDPNAEQLASALLRTGDLQMHLRQALEQGLVQVGEVPKGGGWLSAFNDVQDISLRLSALLEVGLELSTEHEPQDLIKLCCRAAQDILSARFAAIGIIEDDKLVLSATRGLPAEASAEMRHMDPCSGVLGAALSTSKLCRVYDWDGTVVELGLPPAHPPITHMLVVPLSTASRTLGWIYFGDKLNGARFNDSDEQLATTLAVQLTQAYKNLSMLEQVRWNAAQLQAEVDVRKAALAALAQSEQRFRQIAENLKEVLFLIDPEEANNFYVSPAYETIWQQSCQTLRERPLAWMDIIHEDDLEAIKQSNARRQITGLIDIEYRIVRPDGSMRWIATHGFPIFDGAGKLHRIAGIAEDISERKQYEQRIIRLSRIQSVLSGINAAIIRIHDRQALFEESCRIAVEYGGFQMSWIGTMDPVSRHMIPHASAGMSEEIFDMLCQFTRSKTIDSLTLYNQALRSGEAVLLNHLADATDNPVHQAAWLAGCRSVVKLPIRPGRADSGVLAMLSTESDFYDVEEQRLLNEMAGDISFGLECIEKEERLSYLAYFDPLTDLPHSALFQDRLNQMLQGFNPNDGHVAVIVFDLDHFTYINDTFGRHVGDAVLKHVADCLSIILPESQLISRIGADTFAVALSCRQAGEEAGLLARSLLPALATPVLLLGQEINLTAHTGIALYPGDGDSAADLFKNAEAALMRARESSVEYLYYRPEINASVARSMVMERELRAAVTQQQFLVYYQPKLDLNTGRIIAAEALVRWSHPERGLVSPATFIPLAEETGLIVQIGEWVLRTVCAQQALWQSLHIPIVPVAVNLSALQCQRGDIQEVIRQTLTENKLEAKYLTLELTESAVIQDPTETVRLMTGLRKLGLHIALDDFGTGYSSLAYLKRFPFSLVKIDHSFIADITRSAEDAAIARTVIAMAHQLNMKVIAEGVETLAQLNYLRDHGCDEIQGFYFSPPVSAADFETMLREGRRMELPLPSTPDERTLLLVDDEIALLSSLQRMLRHDGYRILTALSGPDALEQLALNKVQVIVSDQRMPDMSGTQFLEIVKELYPDTVRIILSGYTDLQVVTDSVNRGAVFKFLTKPWDDDLLRDQIRDAFRRHRAAVSH</sequence>
<feature type="domain" description="Response regulatory" evidence="4">
    <location>
        <begin position="39"/>
        <end position="156"/>
    </location>
</feature>
<dbReference type="InterPro" id="IPR003018">
    <property type="entry name" value="GAF"/>
</dbReference>
<dbReference type="InterPro" id="IPR035919">
    <property type="entry name" value="EAL_sf"/>
</dbReference>
<dbReference type="Gene3D" id="3.30.450.20">
    <property type="entry name" value="PAS domain"/>
    <property type="match status" value="1"/>
</dbReference>
<dbReference type="Pfam" id="PF00563">
    <property type="entry name" value="EAL"/>
    <property type="match status" value="1"/>
</dbReference>
<dbReference type="GO" id="GO:0016301">
    <property type="term" value="F:kinase activity"/>
    <property type="evidence" value="ECO:0007669"/>
    <property type="project" value="UniProtKB-KW"/>
</dbReference>
<dbReference type="SUPFAM" id="SSF55785">
    <property type="entry name" value="PYP-like sensor domain (PAS domain)"/>
    <property type="match status" value="1"/>
</dbReference>
<dbReference type="PANTHER" id="PTHR44757">
    <property type="entry name" value="DIGUANYLATE CYCLASE DGCP"/>
    <property type="match status" value="1"/>
</dbReference>
<feature type="domain" description="Response regulatory" evidence="4">
    <location>
        <begin position="1160"/>
        <end position="1275"/>
    </location>
</feature>
<evidence type="ECO:0000313" key="10">
    <source>
        <dbReference type="Proteomes" id="UP000317550"/>
    </source>
</evidence>
<dbReference type="SMART" id="SM00091">
    <property type="entry name" value="PAS"/>
    <property type="match status" value="1"/>
</dbReference>
<dbReference type="SMART" id="SM00086">
    <property type="entry name" value="PAC"/>
    <property type="match status" value="1"/>
</dbReference>
<dbReference type="Gene3D" id="3.40.50.2300">
    <property type="match status" value="2"/>
</dbReference>
<dbReference type="Pfam" id="PF13185">
    <property type="entry name" value="GAF_2"/>
    <property type="match status" value="2"/>
</dbReference>
<dbReference type="SMART" id="SM00448">
    <property type="entry name" value="REC"/>
    <property type="match status" value="2"/>
</dbReference>
<keyword evidence="3" id="KW-0597">Phosphoprotein</keyword>
<dbReference type="Gene3D" id="3.30.450.40">
    <property type="match status" value="2"/>
</dbReference>
<evidence type="ECO:0000259" key="6">
    <source>
        <dbReference type="PROSITE" id="PS50113"/>
    </source>
</evidence>
<dbReference type="SMART" id="SM00065">
    <property type="entry name" value="GAF"/>
    <property type="match status" value="1"/>
</dbReference>
<gene>
    <name evidence="9" type="ORF">FNU76_22850</name>
</gene>
<evidence type="ECO:0000256" key="3">
    <source>
        <dbReference type="PROSITE-ProRule" id="PRU00169"/>
    </source>
</evidence>
<dbReference type="Gene3D" id="3.30.70.270">
    <property type="match status" value="1"/>
</dbReference>
<dbReference type="Pfam" id="PF00990">
    <property type="entry name" value="GGDEF"/>
    <property type="match status" value="1"/>
</dbReference>
<dbReference type="SMART" id="SM00267">
    <property type="entry name" value="GGDEF"/>
    <property type="match status" value="1"/>
</dbReference>
<feature type="domain" description="PAC" evidence="6">
    <location>
        <begin position="493"/>
        <end position="545"/>
    </location>
</feature>
<dbReference type="InterPro" id="IPR052155">
    <property type="entry name" value="Biofilm_reg_signaling"/>
</dbReference>
<name>A0A516SLC0_9NEIS</name>
<dbReference type="Proteomes" id="UP000317550">
    <property type="component" value="Chromosome"/>
</dbReference>
<keyword evidence="10" id="KW-1185">Reference proteome</keyword>
<dbReference type="PROSITE" id="PS50113">
    <property type="entry name" value="PAC"/>
    <property type="match status" value="1"/>
</dbReference>
<evidence type="ECO:0000259" key="7">
    <source>
        <dbReference type="PROSITE" id="PS50883"/>
    </source>
</evidence>
<feature type="domain" description="EAL" evidence="7">
    <location>
        <begin position="892"/>
        <end position="1146"/>
    </location>
</feature>
<keyword evidence="1" id="KW-0808">Transferase</keyword>
<dbReference type="NCBIfam" id="TIGR00254">
    <property type="entry name" value="GGDEF"/>
    <property type="match status" value="1"/>
</dbReference>
<dbReference type="FunFam" id="3.20.20.450:FF:000001">
    <property type="entry name" value="Cyclic di-GMP phosphodiesterase yahA"/>
    <property type="match status" value="1"/>
</dbReference>
<keyword evidence="2" id="KW-0418">Kinase</keyword>
<dbReference type="KEGG" id="cari:FNU76_22850"/>
<feature type="modified residue" description="4-aspartylphosphate" evidence="3">
    <location>
        <position position="1209"/>
    </location>
</feature>
<feature type="domain" description="PAS" evidence="5">
    <location>
        <begin position="418"/>
        <end position="492"/>
    </location>
</feature>
<dbReference type="Pfam" id="PF08447">
    <property type="entry name" value="PAS_3"/>
    <property type="match status" value="1"/>
</dbReference>
<evidence type="ECO:0000259" key="5">
    <source>
        <dbReference type="PROSITE" id="PS50112"/>
    </source>
</evidence>
<dbReference type="Pfam" id="PF00072">
    <property type="entry name" value="Response_reg"/>
    <property type="match status" value="2"/>
</dbReference>
<dbReference type="InterPro" id="IPR001789">
    <property type="entry name" value="Sig_transdc_resp-reg_receiver"/>
</dbReference>
<dbReference type="CDD" id="cd01948">
    <property type="entry name" value="EAL"/>
    <property type="match status" value="1"/>
</dbReference>
<dbReference type="InterPro" id="IPR001610">
    <property type="entry name" value="PAC"/>
</dbReference>
<dbReference type="SUPFAM" id="SSF141868">
    <property type="entry name" value="EAL domain-like"/>
    <property type="match status" value="1"/>
</dbReference>
<dbReference type="EMBL" id="CP041730">
    <property type="protein sequence ID" value="QDQ28959.1"/>
    <property type="molecule type" value="Genomic_DNA"/>
</dbReference>
<dbReference type="PROSITE" id="PS50112">
    <property type="entry name" value="PAS"/>
    <property type="match status" value="1"/>
</dbReference>